<name>A0A9N8DSV2_9STRA</name>
<dbReference type="InterPro" id="IPR006722">
    <property type="entry name" value="Sedlin"/>
</dbReference>
<gene>
    <name evidence="1" type="ORF">SEMRO_331_G119060.1</name>
</gene>
<comment type="caution">
    <text evidence="1">The sequence shown here is derived from an EMBL/GenBank/DDBJ whole genome shotgun (WGS) entry which is preliminary data.</text>
</comment>
<dbReference type="OrthoDB" id="47005at2759"/>
<protein>
    <submittedName>
        <fullName evidence="1">Trafficking protein particle complex</fullName>
    </submittedName>
</protein>
<dbReference type="EMBL" id="CAICTM010000330">
    <property type="protein sequence ID" value="CAB9508042.1"/>
    <property type="molecule type" value="Genomic_DNA"/>
</dbReference>
<sequence length="175" mass="19285">MTILCLAIVGKNNEPLYLCDCDFDKENKEDSAVNEDDDIFGFASETTKGAESALSLDNEFLMYAALDYLEEALGIHPGLPSRRQTGSHWIGYLCPMGDAKCYGYATATNAKFIAMATNDVSESKLKILFNSLHDLYVKHTMNPFSKIGGKIVSSQKFSQGVKDAVAEYKKSINQT</sequence>
<dbReference type="Proteomes" id="UP001153069">
    <property type="component" value="Unassembled WGS sequence"/>
</dbReference>
<dbReference type="PANTHER" id="PTHR12403">
    <property type="entry name" value="TRAFFICKING PROTEIN PARTICLE COMPLEX SUBUNIT 2"/>
    <property type="match status" value="1"/>
</dbReference>
<dbReference type="Gene3D" id="3.30.450.70">
    <property type="match status" value="1"/>
</dbReference>
<evidence type="ECO:0000313" key="2">
    <source>
        <dbReference type="Proteomes" id="UP001153069"/>
    </source>
</evidence>
<dbReference type="Pfam" id="PF04628">
    <property type="entry name" value="Sedlin_N"/>
    <property type="match status" value="1"/>
</dbReference>
<keyword evidence="2" id="KW-1185">Reference proteome</keyword>
<dbReference type="GO" id="GO:0005737">
    <property type="term" value="C:cytoplasm"/>
    <property type="evidence" value="ECO:0007669"/>
    <property type="project" value="GOC"/>
</dbReference>
<organism evidence="1 2">
    <name type="scientific">Seminavis robusta</name>
    <dbReference type="NCBI Taxonomy" id="568900"/>
    <lineage>
        <taxon>Eukaryota</taxon>
        <taxon>Sar</taxon>
        <taxon>Stramenopiles</taxon>
        <taxon>Ochrophyta</taxon>
        <taxon>Bacillariophyta</taxon>
        <taxon>Bacillariophyceae</taxon>
        <taxon>Bacillariophycidae</taxon>
        <taxon>Naviculales</taxon>
        <taxon>Naviculaceae</taxon>
        <taxon>Seminavis</taxon>
    </lineage>
</organism>
<proteinExistence type="predicted"/>
<dbReference type="AlphaFoldDB" id="A0A9N8DSV2"/>
<dbReference type="GO" id="GO:0006888">
    <property type="term" value="P:endoplasmic reticulum to Golgi vesicle-mediated transport"/>
    <property type="evidence" value="ECO:0007669"/>
    <property type="project" value="InterPro"/>
</dbReference>
<dbReference type="SUPFAM" id="SSF64356">
    <property type="entry name" value="SNARE-like"/>
    <property type="match status" value="1"/>
</dbReference>
<reference evidence="1" key="1">
    <citation type="submission" date="2020-06" db="EMBL/GenBank/DDBJ databases">
        <authorList>
            <consortium name="Plant Systems Biology data submission"/>
        </authorList>
    </citation>
    <scope>NUCLEOTIDE SEQUENCE</scope>
    <source>
        <strain evidence="1">D6</strain>
    </source>
</reference>
<accession>A0A9N8DSV2</accession>
<evidence type="ECO:0000313" key="1">
    <source>
        <dbReference type="EMBL" id="CAB9508042.1"/>
    </source>
</evidence>
<dbReference type="InterPro" id="IPR011012">
    <property type="entry name" value="Longin-like_dom_sf"/>
</dbReference>